<evidence type="ECO:0000313" key="3">
    <source>
        <dbReference type="Proteomes" id="UP000324376"/>
    </source>
</evidence>
<gene>
    <name evidence="2" type="ORF">BD809_11523</name>
</gene>
<reference evidence="2 3" key="1">
    <citation type="submission" date="2019-07" db="EMBL/GenBank/DDBJ databases">
        <title>Genomic Encyclopedia of Archaeal and Bacterial Type Strains, Phase II (KMG-II): from individual species to whole genera.</title>
        <authorList>
            <person name="Goeker M."/>
        </authorList>
    </citation>
    <scope>NUCLEOTIDE SEQUENCE [LARGE SCALE GENOMIC DNA]</scope>
    <source>
        <strain evidence="2 3">DSM 17527</strain>
    </source>
</reference>
<dbReference type="Proteomes" id="UP000324376">
    <property type="component" value="Unassembled WGS sequence"/>
</dbReference>
<comment type="caution">
    <text evidence="2">The sequence shown here is derived from an EMBL/GenBank/DDBJ whole genome shotgun (WGS) entry which is preliminary data.</text>
</comment>
<evidence type="ECO:0000256" key="1">
    <source>
        <dbReference type="SAM" id="Phobius"/>
    </source>
</evidence>
<evidence type="ECO:0000313" key="2">
    <source>
        <dbReference type="EMBL" id="TYP69958.1"/>
    </source>
</evidence>
<dbReference type="AlphaFoldDB" id="A0A5S5BUF0"/>
<sequence length="254" mass="28566">MIYDSLNIKIAQEQYFSNHKTHFMKFIPTVVIIIVAFLSTGVTAQDANSLINTHIEKTGGRENWERIDGIKMTTSVNFKGFNLPMSIISTSDGKQAMIAQPFGQDIVLFASDGKTSWAKNPMTLQTEKLSEDQADQMKKISDIFPNPLLRYRKNGFVANLVGNATVGGKNTFKIELKETESMDTTIFYLDTTTYLPVRIEKTVNNELNTIEIKAYQTIDGMVFPVKFSRNGTDAEINTIVLNPEIDQNLFKFPG</sequence>
<feature type="transmembrane region" description="Helical" evidence="1">
    <location>
        <begin position="26"/>
        <end position="44"/>
    </location>
</feature>
<keyword evidence="3" id="KW-1185">Reference proteome</keyword>
<proteinExistence type="predicted"/>
<name>A0A5S5BUF0_9FLAO</name>
<keyword evidence="1" id="KW-0812">Transmembrane</keyword>
<dbReference type="Gene3D" id="2.50.20.10">
    <property type="entry name" value="Lipoprotein localisation LolA/LolB/LppX"/>
    <property type="match status" value="1"/>
</dbReference>
<keyword evidence="1" id="KW-0472">Membrane</keyword>
<keyword evidence="1" id="KW-1133">Transmembrane helix</keyword>
<accession>A0A5S5BUF0</accession>
<evidence type="ECO:0008006" key="4">
    <source>
        <dbReference type="Google" id="ProtNLM"/>
    </source>
</evidence>
<dbReference type="EMBL" id="VNHU01000015">
    <property type="protein sequence ID" value="TYP69958.1"/>
    <property type="molecule type" value="Genomic_DNA"/>
</dbReference>
<organism evidence="2 3">
    <name type="scientific">Aquimarina intermedia</name>
    <dbReference type="NCBI Taxonomy" id="350814"/>
    <lineage>
        <taxon>Bacteria</taxon>
        <taxon>Pseudomonadati</taxon>
        <taxon>Bacteroidota</taxon>
        <taxon>Flavobacteriia</taxon>
        <taxon>Flavobacteriales</taxon>
        <taxon>Flavobacteriaceae</taxon>
        <taxon>Aquimarina</taxon>
    </lineage>
</organism>
<protein>
    <recommendedName>
        <fullName evidence="4">Outer membrane lipoprotein-sorting protein</fullName>
    </recommendedName>
</protein>